<dbReference type="EnsemblMetazoa" id="AFAF015513-RA">
    <property type="protein sequence ID" value="AFAF015513-PA"/>
    <property type="gene ID" value="AFAF015513"/>
</dbReference>
<proteinExistence type="predicted"/>
<name>A0A182QRP0_9DIPT</name>
<dbReference type="GO" id="GO:0005615">
    <property type="term" value="C:extracellular space"/>
    <property type="evidence" value="ECO:0007669"/>
    <property type="project" value="TreeGrafter"/>
</dbReference>
<organism evidence="2 3">
    <name type="scientific">Anopheles farauti</name>
    <dbReference type="NCBI Taxonomy" id="69004"/>
    <lineage>
        <taxon>Eukaryota</taxon>
        <taxon>Metazoa</taxon>
        <taxon>Ecdysozoa</taxon>
        <taxon>Arthropoda</taxon>
        <taxon>Hexapoda</taxon>
        <taxon>Insecta</taxon>
        <taxon>Pterygota</taxon>
        <taxon>Neoptera</taxon>
        <taxon>Endopterygota</taxon>
        <taxon>Diptera</taxon>
        <taxon>Nematocera</taxon>
        <taxon>Culicoidea</taxon>
        <taxon>Culicidae</taxon>
        <taxon>Anophelinae</taxon>
        <taxon>Anopheles</taxon>
    </lineage>
</organism>
<reference evidence="3" key="1">
    <citation type="submission" date="2014-01" db="EMBL/GenBank/DDBJ databases">
        <title>The Genome Sequence of Anopheles farauti FAR1 (V2).</title>
        <authorList>
            <consortium name="The Broad Institute Genomics Platform"/>
            <person name="Neafsey D.E."/>
            <person name="Besansky N."/>
            <person name="Howell P."/>
            <person name="Walton C."/>
            <person name="Young S.K."/>
            <person name="Zeng Q."/>
            <person name="Gargeya S."/>
            <person name="Fitzgerald M."/>
            <person name="Haas B."/>
            <person name="Abouelleil A."/>
            <person name="Allen A.W."/>
            <person name="Alvarado L."/>
            <person name="Arachchi H.M."/>
            <person name="Berlin A.M."/>
            <person name="Chapman S.B."/>
            <person name="Gainer-Dewar J."/>
            <person name="Goldberg J."/>
            <person name="Griggs A."/>
            <person name="Gujja S."/>
            <person name="Hansen M."/>
            <person name="Howarth C."/>
            <person name="Imamovic A."/>
            <person name="Ireland A."/>
            <person name="Larimer J."/>
            <person name="McCowan C."/>
            <person name="Murphy C."/>
            <person name="Pearson M."/>
            <person name="Poon T.W."/>
            <person name="Priest M."/>
            <person name="Roberts A."/>
            <person name="Saif S."/>
            <person name="Shea T."/>
            <person name="Sisk P."/>
            <person name="Sykes S."/>
            <person name="Wortman J."/>
            <person name="Nusbaum C."/>
            <person name="Birren B."/>
        </authorList>
    </citation>
    <scope>NUCLEOTIDE SEQUENCE [LARGE SCALE GENOMIC DNA]</scope>
    <source>
        <strain evidence="3">FAR1</strain>
    </source>
</reference>
<feature type="region of interest" description="Disordered" evidence="1">
    <location>
        <begin position="1"/>
        <end position="41"/>
    </location>
</feature>
<dbReference type="Proteomes" id="UP000075886">
    <property type="component" value="Unassembled WGS sequence"/>
</dbReference>
<evidence type="ECO:0000313" key="3">
    <source>
        <dbReference type="Proteomes" id="UP000075886"/>
    </source>
</evidence>
<evidence type="ECO:0000256" key="1">
    <source>
        <dbReference type="SAM" id="MobiDB-lite"/>
    </source>
</evidence>
<sequence length="397" mass="43191">MWRVKHDSTSMSDSRGQVGGDGPATRQVTAGPRPATKLNSAAKPFLAESLRRTSVAPSSSQGDSNGIKNDTQIEEVAYIGPTNLPVNTRVWNSISSYALEDIARKVPPARPAESQIIKVFPSNSSQSTAAGGSMKSPFNHLAPQKMPYGPLLLDNGVIQLRLRDSITIEMTVDGSVKVVNGNHNVAIAVSIDAMATAMHHPNGIVFQNGPRVDIAAVDARRKYPYIRFAKMWQKGISLTSTECALIYLVDAAGTRTTSDMINMDMEADYVNQVFFNGVVRGAHKFADQWNVIQSSSYQLGPDGSVLIQLNGYRITQGCDGLVKIYRPSNRCTIRTSPTNGCATVTTSSIHCTASLGASSHLFVRREERRMHFDGATFIVRNAGHSAGFDELNRLRVY</sequence>
<dbReference type="EMBL" id="AXCN02000591">
    <property type="status" value="NOT_ANNOTATED_CDS"/>
    <property type="molecule type" value="Genomic_DNA"/>
</dbReference>
<dbReference type="AlphaFoldDB" id="A0A182QRP0"/>
<protein>
    <submittedName>
        <fullName evidence="2">Uncharacterized protein</fullName>
    </submittedName>
</protein>
<dbReference type="PANTHER" id="PTHR39075:SF1">
    <property type="entry name" value="FI19908P1"/>
    <property type="match status" value="1"/>
</dbReference>
<evidence type="ECO:0000313" key="2">
    <source>
        <dbReference type="EnsemblMetazoa" id="AFAF015513-PA"/>
    </source>
</evidence>
<dbReference type="VEuPathDB" id="VectorBase:AFAF015513"/>
<keyword evidence="3" id="KW-1185">Reference proteome</keyword>
<dbReference type="PANTHER" id="PTHR39075">
    <property type="entry name" value="FI19908P1"/>
    <property type="match status" value="1"/>
</dbReference>
<reference evidence="2" key="2">
    <citation type="submission" date="2020-05" db="UniProtKB">
        <authorList>
            <consortium name="EnsemblMetazoa"/>
        </authorList>
    </citation>
    <scope>IDENTIFICATION</scope>
    <source>
        <strain evidence="2">FAR1</strain>
    </source>
</reference>
<accession>A0A182QRP0</accession>